<evidence type="ECO:0000313" key="2">
    <source>
        <dbReference type="Proteomes" id="UP000193689"/>
    </source>
</evidence>
<keyword evidence="2" id="KW-1185">Reference proteome</keyword>
<evidence type="ECO:0000313" key="1">
    <source>
        <dbReference type="EMBL" id="ORY55116.1"/>
    </source>
</evidence>
<reference evidence="1 2" key="1">
    <citation type="submission" date="2016-07" db="EMBL/GenBank/DDBJ databases">
        <title>Pervasive Adenine N6-methylation of Active Genes in Fungi.</title>
        <authorList>
            <consortium name="DOE Joint Genome Institute"/>
            <person name="Mondo S.J."/>
            <person name="Dannebaum R.O."/>
            <person name="Kuo R.C."/>
            <person name="Labutti K."/>
            <person name="Haridas S."/>
            <person name="Kuo A."/>
            <person name="Salamov A."/>
            <person name="Ahrendt S.R."/>
            <person name="Lipzen A."/>
            <person name="Sullivan W."/>
            <person name="Andreopoulos W.B."/>
            <person name="Clum A."/>
            <person name="Lindquist E."/>
            <person name="Daum C."/>
            <person name="Ramamoorthy G.K."/>
            <person name="Gryganskyi A."/>
            <person name="Culley D."/>
            <person name="Magnuson J.K."/>
            <person name="James T.Y."/>
            <person name="O'Malley M.A."/>
            <person name="Stajich J.E."/>
            <person name="Spatafora J.W."/>
            <person name="Visel A."/>
            <person name="Grigoriev I.V."/>
        </authorList>
    </citation>
    <scope>NUCLEOTIDE SEQUENCE [LARGE SCALE GENOMIC DNA]</scope>
    <source>
        <strain evidence="1 2">CBS 129021</strain>
    </source>
</reference>
<dbReference type="AlphaFoldDB" id="A0A1Y2D7M3"/>
<comment type="caution">
    <text evidence="1">The sequence shown here is derived from an EMBL/GenBank/DDBJ whole genome shotgun (WGS) entry which is preliminary data.</text>
</comment>
<accession>A0A1Y2D7M3</accession>
<name>A0A1Y2D7M3_9PEZI</name>
<dbReference type="EMBL" id="MCFJ01000029">
    <property type="protein sequence ID" value="ORY55116.1"/>
    <property type="molecule type" value="Genomic_DNA"/>
</dbReference>
<dbReference type="Proteomes" id="UP000193689">
    <property type="component" value="Unassembled WGS sequence"/>
</dbReference>
<sequence>MPLKSNRMFTRQECRGSLRCVPRIVFHGDEISGKYLQVLAKGRPQRFEASAVGLRLTKHHYPLAVRVASDLP</sequence>
<dbReference type="GeneID" id="63777761"/>
<dbReference type="RefSeq" id="XP_040709484.1">
    <property type="nucleotide sequence ID" value="XM_040861549.1"/>
</dbReference>
<feature type="non-terminal residue" evidence="1">
    <location>
        <position position="1"/>
    </location>
</feature>
<organism evidence="1 2">
    <name type="scientific">Pseudomassariella vexata</name>
    <dbReference type="NCBI Taxonomy" id="1141098"/>
    <lineage>
        <taxon>Eukaryota</taxon>
        <taxon>Fungi</taxon>
        <taxon>Dikarya</taxon>
        <taxon>Ascomycota</taxon>
        <taxon>Pezizomycotina</taxon>
        <taxon>Sordariomycetes</taxon>
        <taxon>Xylariomycetidae</taxon>
        <taxon>Amphisphaeriales</taxon>
        <taxon>Pseudomassariaceae</taxon>
        <taxon>Pseudomassariella</taxon>
    </lineage>
</organism>
<dbReference type="InParanoid" id="A0A1Y2D7M3"/>
<protein>
    <submittedName>
        <fullName evidence="1">Uncharacterized protein</fullName>
    </submittedName>
</protein>
<proteinExistence type="predicted"/>
<gene>
    <name evidence="1" type="ORF">BCR38DRAFT_452900</name>
</gene>